<comment type="similarity">
    <text evidence="3">Belongs to the acetyltransferase family. RimJ subfamily.</text>
</comment>
<dbReference type="AlphaFoldDB" id="A0A8J3YDG3"/>
<evidence type="ECO:0000313" key="6">
    <source>
        <dbReference type="Proteomes" id="UP000652013"/>
    </source>
</evidence>
<proteinExistence type="inferred from homology"/>
<keyword evidence="1" id="KW-0808">Transferase</keyword>
<evidence type="ECO:0000256" key="1">
    <source>
        <dbReference type="ARBA" id="ARBA00022679"/>
    </source>
</evidence>
<dbReference type="PANTHER" id="PTHR43792:SF8">
    <property type="entry name" value="[RIBOSOMAL PROTEIN US5]-ALANINE N-ACETYLTRANSFERASE"/>
    <property type="match status" value="1"/>
</dbReference>
<keyword evidence="2" id="KW-0012">Acyltransferase</keyword>
<evidence type="ECO:0000313" key="5">
    <source>
        <dbReference type="EMBL" id="GIJ05732.1"/>
    </source>
</evidence>
<dbReference type="InterPro" id="IPR016181">
    <property type="entry name" value="Acyl_CoA_acyltransferase"/>
</dbReference>
<dbReference type="SUPFAM" id="SSF55729">
    <property type="entry name" value="Acyl-CoA N-acyltransferases (Nat)"/>
    <property type="match status" value="1"/>
</dbReference>
<dbReference type="EMBL" id="BOOY01000036">
    <property type="protein sequence ID" value="GIJ05732.1"/>
    <property type="molecule type" value="Genomic_DNA"/>
</dbReference>
<gene>
    <name evidence="5" type="primary">rimJ_2</name>
    <name evidence="5" type="ORF">Sya03_50840</name>
</gene>
<name>A0A8J3YDG3_9ACTN</name>
<dbReference type="PROSITE" id="PS51186">
    <property type="entry name" value="GNAT"/>
    <property type="match status" value="1"/>
</dbReference>
<sequence>MTELPGGVTLRTLETADAPALLDALLRNREHLRPYEPERPPSHWTLDGQQRRVESLVRRRAEGSQYNAVLVRDGRVLGMVALSQIALGPFRSASLGYWVDAAETGRGLASAAVSAICTIADTDLGLHRVEAGTLVGNTASQRVLLRNGFTEYGFAPNYLHIDGRWRDHRLFQRILGDAWPGVTPARGRP</sequence>
<accession>A0A8J3YDG3</accession>
<dbReference type="GO" id="GO:0005737">
    <property type="term" value="C:cytoplasm"/>
    <property type="evidence" value="ECO:0007669"/>
    <property type="project" value="TreeGrafter"/>
</dbReference>
<dbReference type="InterPro" id="IPR051531">
    <property type="entry name" value="N-acetyltransferase"/>
</dbReference>
<feature type="domain" description="N-acetyltransferase" evidence="4">
    <location>
        <begin position="8"/>
        <end position="172"/>
    </location>
</feature>
<protein>
    <submittedName>
        <fullName evidence="5">Alanine acetyltransferase</fullName>
    </submittedName>
</protein>
<dbReference type="Pfam" id="PF13302">
    <property type="entry name" value="Acetyltransf_3"/>
    <property type="match status" value="1"/>
</dbReference>
<dbReference type="Proteomes" id="UP000652013">
    <property type="component" value="Unassembled WGS sequence"/>
</dbReference>
<evidence type="ECO:0000259" key="4">
    <source>
        <dbReference type="PROSITE" id="PS51186"/>
    </source>
</evidence>
<dbReference type="InterPro" id="IPR000182">
    <property type="entry name" value="GNAT_dom"/>
</dbReference>
<dbReference type="PANTHER" id="PTHR43792">
    <property type="entry name" value="GNAT FAMILY, PUTATIVE (AFU_ORTHOLOGUE AFUA_3G00765)-RELATED-RELATED"/>
    <property type="match status" value="1"/>
</dbReference>
<evidence type="ECO:0000256" key="2">
    <source>
        <dbReference type="ARBA" id="ARBA00023315"/>
    </source>
</evidence>
<organism evidence="5 6">
    <name type="scientific">Spirilliplanes yamanashiensis</name>
    <dbReference type="NCBI Taxonomy" id="42233"/>
    <lineage>
        <taxon>Bacteria</taxon>
        <taxon>Bacillati</taxon>
        <taxon>Actinomycetota</taxon>
        <taxon>Actinomycetes</taxon>
        <taxon>Micromonosporales</taxon>
        <taxon>Micromonosporaceae</taxon>
        <taxon>Spirilliplanes</taxon>
    </lineage>
</organism>
<comment type="caution">
    <text evidence="5">The sequence shown here is derived from an EMBL/GenBank/DDBJ whole genome shotgun (WGS) entry which is preliminary data.</text>
</comment>
<dbReference type="Gene3D" id="3.40.630.30">
    <property type="match status" value="1"/>
</dbReference>
<dbReference type="RefSeq" id="WP_239107829.1">
    <property type="nucleotide sequence ID" value="NZ_BAAAGJ010000003.1"/>
</dbReference>
<keyword evidence="6" id="KW-1185">Reference proteome</keyword>
<evidence type="ECO:0000256" key="3">
    <source>
        <dbReference type="ARBA" id="ARBA00038502"/>
    </source>
</evidence>
<dbReference type="GO" id="GO:0008999">
    <property type="term" value="F:protein-N-terminal-alanine acetyltransferase activity"/>
    <property type="evidence" value="ECO:0007669"/>
    <property type="project" value="TreeGrafter"/>
</dbReference>
<reference evidence="5" key="1">
    <citation type="submission" date="2021-01" db="EMBL/GenBank/DDBJ databases">
        <title>Whole genome shotgun sequence of Spirilliplanes yamanashiensis NBRC 15828.</title>
        <authorList>
            <person name="Komaki H."/>
            <person name="Tamura T."/>
        </authorList>
    </citation>
    <scope>NUCLEOTIDE SEQUENCE</scope>
    <source>
        <strain evidence="5">NBRC 15828</strain>
    </source>
</reference>